<dbReference type="KEGG" id="cok:COCCU_05370"/>
<feature type="signal peptide" evidence="1">
    <location>
        <begin position="1"/>
        <end position="22"/>
    </location>
</feature>
<dbReference type="Proteomes" id="UP000424462">
    <property type="component" value="Chromosome"/>
</dbReference>
<evidence type="ECO:0000313" key="3">
    <source>
        <dbReference type="Proteomes" id="UP000424462"/>
    </source>
</evidence>
<gene>
    <name evidence="2" type="ORF">COCCU_05370</name>
</gene>
<dbReference type="AlphaFoldDB" id="A0A6B8WAJ4"/>
<dbReference type="Gene3D" id="3.40.190.10">
    <property type="entry name" value="Periplasmic binding protein-like II"/>
    <property type="match status" value="1"/>
</dbReference>
<evidence type="ECO:0000256" key="1">
    <source>
        <dbReference type="SAM" id="SignalP"/>
    </source>
</evidence>
<protein>
    <recommendedName>
        <fullName evidence="4">Lipoprotein</fullName>
    </recommendedName>
</protein>
<organism evidence="2 3">
    <name type="scientific">Corynebacterium occultum</name>
    <dbReference type="NCBI Taxonomy" id="2675219"/>
    <lineage>
        <taxon>Bacteria</taxon>
        <taxon>Bacillati</taxon>
        <taxon>Actinomycetota</taxon>
        <taxon>Actinomycetes</taxon>
        <taxon>Mycobacteriales</taxon>
        <taxon>Corynebacteriaceae</taxon>
        <taxon>Corynebacterium</taxon>
    </lineage>
</organism>
<name>A0A6B8WAJ4_9CORY</name>
<reference evidence="2 3" key="1">
    <citation type="submission" date="2019-11" db="EMBL/GenBank/DDBJ databases">
        <title>Complete genome sequence of Corynebacterium kalinowskii 1959, a novel Corynebacterium species isolated from soil of a small paddock in Vilsendorf, Germany.</title>
        <authorList>
            <person name="Schaffert L."/>
            <person name="Ruwe M."/>
            <person name="Milse J."/>
            <person name="Hanuschka K."/>
            <person name="Ortseifen V."/>
            <person name="Droste J."/>
            <person name="Brandt D."/>
            <person name="Schlueter L."/>
            <person name="Kutter Y."/>
            <person name="Vinke S."/>
            <person name="Viehoefer P."/>
            <person name="Jacob L."/>
            <person name="Luebke N.-C."/>
            <person name="Schulte-Berndt E."/>
            <person name="Hain C."/>
            <person name="Linder M."/>
            <person name="Schmidt P."/>
            <person name="Wollenschlaeger L."/>
            <person name="Luttermann T."/>
            <person name="Thieme E."/>
            <person name="Hassa J."/>
            <person name="Haak M."/>
            <person name="Wittchen M."/>
            <person name="Mentz A."/>
            <person name="Persicke M."/>
            <person name="Busche T."/>
            <person name="Ruckert C."/>
        </authorList>
    </citation>
    <scope>NUCLEOTIDE SEQUENCE [LARGE SCALE GENOMIC DNA]</scope>
    <source>
        <strain evidence="2 3">2039</strain>
    </source>
</reference>
<keyword evidence="3" id="KW-1185">Reference proteome</keyword>
<accession>A0A6B8WAJ4</accession>
<sequence length="232" mass="24668" precursor="true">MSKRRMLGVVATAVLLGGCSTAEPKSNSMTTKETLVIAVISDTPDSTEQMVLGELYERALVEAGQDSTIEIMGVEEDESALHRMSDSYLDLTIGCTGDVLKAIYPDRAAELVNEIAEDPEADLHQVTYEAMIGALPTYLDAPDPSPAEGCGGPERNDGLPQNIVPIYQKSSVSRDALEALHGLGRSLSTESIQEIVQEARKRGSVAGAVEDYYSGSGVFEGGGDQRQGTQDA</sequence>
<proteinExistence type="predicted"/>
<evidence type="ECO:0000313" key="2">
    <source>
        <dbReference type="EMBL" id="QGU07020.1"/>
    </source>
</evidence>
<dbReference type="PROSITE" id="PS51257">
    <property type="entry name" value="PROKAR_LIPOPROTEIN"/>
    <property type="match status" value="1"/>
</dbReference>
<keyword evidence="1" id="KW-0732">Signal</keyword>
<dbReference type="EMBL" id="CP046455">
    <property type="protein sequence ID" value="QGU07020.1"/>
    <property type="molecule type" value="Genomic_DNA"/>
</dbReference>
<dbReference type="RefSeq" id="WP_156230564.1">
    <property type="nucleotide sequence ID" value="NZ_CP046455.1"/>
</dbReference>
<evidence type="ECO:0008006" key="4">
    <source>
        <dbReference type="Google" id="ProtNLM"/>
    </source>
</evidence>
<feature type="chain" id="PRO_5025524565" description="Lipoprotein" evidence="1">
    <location>
        <begin position="23"/>
        <end position="232"/>
    </location>
</feature>